<dbReference type="InterPro" id="IPR011989">
    <property type="entry name" value="ARM-like"/>
</dbReference>
<evidence type="ECO:0000259" key="3">
    <source>
        <dbReference type="Pfam" id="PF13569"/>
    </source>
</evidence>
<accession>A0A951P947</accession>
<dbReference type="Gene3D" id="1.25.10.10">
    <property type="entry name" value="Leucine-rich Repeat Variant"/>
    <property type="match status" value="1"/>
</dbReference>
<keyword evidence="2" id="KW-0605">Phycobilisome</keyword>
<dbReference type="Proteomes" id="UP000707356">
    <property type="component" value="Unassembled WGS sequence"/>
</dbReference>
<keyword evidence="1" id="KW-0042">Antenna complex</keyword>
<comment type="caution">
    <text evidence="4">The sequence shown here is derived from an EMBL/GenBank/DDBJ whole genome shotgun (WGS) entry which is preliminary data.</text>
</comment>
<dbReference type="GO" id="GO:0030089">
    <property type="term" value="C:phycobilisome"/>
    <property type="evidence" value="ECO:0007669"/>
    <property type="project" value="UniProtKB-KW"/>
</dbReference>
<protein>
    <submittedName>
        <fullName evidence="4">DUF4132 domain-containing protein</fullName>
    </submittedName>
</protein>
<dbReference type="InterPro" id="IPR025406">
    <property type="entry name" value="DUF4132"/>
</dbReference>
<dbReference type="InterPro" id="IPR016024">
    <property type="entry name" value="ARM-type_fold"/>
</dbReference>
<organism evidence="4 5">
    <name type="scientific">Pegethrix bostrychoides GSE-TBD4-15B</name>
    <dbReference type="NCBI Taxonomy" id="2839662"/>
    <lineage>
        <taxon>Bacteria</taxon>
        <taxon>Bacillati</taxon>
        <taxon>Cyanobacteriota</taxon>
        <taxon>Cyanophyceae</taxon>
        <taxon>Oculatellales</taxon>
        <taxon>Oculatellaceae</taxon>
        <taxon>Pegethrix</taxon>
    </lineage>
</organism>
<name>A0A951P947_9CYAN</name>
<sequence>MIQDEHLDNRNILSEEAIHLIVQDFGRYQDPIPQAVVKYLVDGGDDSVLQQLQSRYMPWPDERSMQSHNWPPAPSYELRSQMLHCLTTQDIEFYYRLTRTYAVEAENLQWYRPLSLDWLSLFLFFLVDFGRVTFSLEQPLALPPAITAHLIESLLLRVGEPADRLARLVFLADIQQADPQQCAVCRAAWIGASLPEFSAHSLKHQPVIQAALTHTALEQRVHALDMLTLCQMSPVPFASLLVDRATANSKIERAAALSILQRDSIAMTPLVQAKAQSGKAPERAHAARLLLDLAGVGTRVFLEEHLQVEQTASVRDAIEQVLIDLATLNAPEAEITLSPLPTVALEAPLPRSAYEAIHAVLMQLYESAQATYEAHQYQQYPDVPLPQPPSPEFVDRVYHCLQFGTATECLAIAPIYHRLAHLQAATQFRQLLQIPELEVIHVVRWLLLLQLLSIESQVLSSPCKTIPQGIHWKESEINTDLQRWCQQRQPDSSLRYLTSGFEALGIPGETIAWKMLTWEEFPFWSWGDRASGEYFAEHLSILDTLFELGPFPQVYFTHEQSARRQLFRILALLPTLPVRFILPLWDIALNGVQAEMPLAQRCLDHRPGTQERLHQLVAHSDPAIQLTVIQWLTHLKDHTAISPFQAALRRQPTSTVRDALLRALEKLGASIDEFLDRSQLLQEAQVGLQKGIPKALSWFAFDALPPVHWQDTAAPVAPEILTWFVVQSYQQKNPEPSPVLRQYIKLWNETDRQQFGQIVLESWIHQDTQAKSAIKEKGILSVAGACGGAAMVLVINHYLKTYFGKRLPQCLALLQMLTWSDDFAAIQLLLTIANRFRTQKIQQAAQQCVQQLAERQGWTLAELADRTIPWCGLAEDGTFVLDYGSRQFTAFLSADCKLSLSDGDGKILKALPTARKDDDSEQVKAAKQQWTATKKQLELVVSQQQARLYEALCTQRSWIFSDWEMFLHQHPVVSRLCQRLIWAVFANDSAQPIQTFRPQTNQTLVDAERNVVTVLPTAIVRLAQATVLPQELTQAWQQYWSNTQMAPLFDSWSVVYSLPAANAEITAISDFAGRSLSRHLLRQRALQRGYLPHTEEFEHGWITNYRKRFENIDLEAVLNISGDPPVSQEEFEVQIQELYFWRGCQLSLAEVPPVLLSIVWHELQAITTAVQTIPSS</sequence>
<evidence type="ECO:0000256" key="2">
    <source>
        <dbReference type="ARBA" id="ARBA00022738"/>
    </source>
</evidence>
<dbReference type="AlphaFoldDB" id="A0A951P947"/>
<dbReference type="EMBL" id="JAHHHV010000037">
    <property type="protein sequence ID" value="MBW4465281.1"/>
    <property type="molecule type" value="Genomic_DNA"/>
</dbReference>
<reference evidence="4" key="2">
    <citation type="journal article" date="2022" name="Microbiol. Resour. Announc.">
        <title>Metagenome Sequencing to Explore Phylogenomics of Terrestrial Cyanobacteria.</title>
        <authorList>
            <person name="Ward R.D."/>
            <person name="Stajich J.E."/>
            <person name="Johansen J.R."/>
            <person name="Huntemann M."/>
            <person name="Clum A."/>
            <person name="Foster B."/>
            <person name="Foster B."/>
            <person name="Roux S."/>
            <person name="Palaniappan K."/>
            <person name="Varghese N."/>
            <person name="Mukherjee S."/>
            <person name="Reddy T.B.K."/>
            <person name="Daum C."/>
            <person name="Copeland A."/>
            <person name="Chen I.A."/>
            <person name="Ivanova N.N."/>
            <person name="Kyrpides N.C."/>
            <person name="Shapiro N."/>
            <person name="Eloe-Fadrosh E.A."/>
            <person name="Pietrasiak N."/>
        </authorList>
    </citation>
    <scope>NUCLEOTIDE SEQUENCE</scope>
    <source>
        <strain evidence="4">GSE-TBD4-15B</strain>
    </source>
</reference>
<proteinExistence type="predicted"/>
<evidence type="ECO:0000313" key="4">
    <source>
        <dbReference type="EMBL" id="MBW4465281.1"/>
    </source>
</evidence>
<dbReference type="SUPFAM" id="SSF48371">
    <property type="entry name" value="ARM repeat"/>
    <property type="match status" value="1"/>
</dbReference>
<evidence type="ECO:0000256" key="1">
    <source>
        <dbReference type="ARBA" id="ARBA00022549"/>
    </source>
</evidence>
<feature type="domain" description="DUF4132" evidence="3">
    <location>
        <begin position="905"/>
        <end position="1090"/>
    </location>
</feature>
<gene>
    <name evidence="4" type="ORF">KME07_07555</name>
</gene>
<evidence type="ECO:0000313" key="5">
    <source>
        <dbReference type="Proteomes" id="UP000707356"/>
    </source>
</evidence>
<reference evidence="4" key="1">
    <citation type="submission" date="2021-05" db="EMBL/GenBank/DDBJ databases">
        <authorList>
            <person name="Pietrasiak N."/>
            <person name="Ward R."/>
            <person name="Stajich J.E."/>
            <person name="Kurbessoian T."/>
        </authorList>
    </citation>
    <scope>NUCLEOTIDE SEQUENCE</scope>
    <source>
        <strain evidence="4">GSE-TBD4-15B</strain>
    </source>
</reference>
<dbReference type="Pfam" id="PF13569">
    <property type="entry name" value="DUF4132"/>
    <property type="match status" value="1"/>
</dbReference>